<protein>
    <submittedName>
        <fullName evidence="1">Uncharacterized protein</fullName>
    </submittedName>
</protein>
<reference evidence="1" key="1">
    <citation type="submission" date="2014-09" db="EMBL/GenBank/DDBJ databases">
        <authorList>
            <person name="Magalhaes I.L.F."/>
            <person name="Oliveira U."/>
            <person name="Santos F.R."/>
            <person name="Vidigal T.H.D.A."/>
            <person name="Brescovit A.D."/>
            <person name="Santos A.J."/>
        </authorList>
    </citation>
    <scope>NUCLEOTIDE SEQUENCE</scope>
    <source>
        <tissue evidence="1">Shoot tissue taken approximately 20 cm above the soil surface</tissue>
    </source>
</reference>
<evidence type="ECO:0000313" key="1">
    <source>
        <dbReference type="EMBL" id="JAE37247.1"/>
    </source>
</evidence>
<organism evidence="1">
    <name type="scientific">Arundo donax</name>
    <name type="common">Giant reed</name>
    <name type="synonym">Donax arundinaceus</name>
    <dbReference type="NCBI Taxonomy" id="35708"/>
    <lineage>
        <taxon>Eukaryota</taxon>
        <taxon>Viridiplantae</taxon>
        <taxon>Streptophyta</taxon>
        <taxon>Embryophyta</taxon>
        <taxon>Tracheophyta</taxon>
        <taxon>Spermatophyta</taxon>
        <taxon>Magnoliopsida</taxon>
        <taxon>Liliopsida</taxon>
        <taxon>Poales</taxon>
        <taxon>Poaceae</taxon>
        <taxon>PACMAD clade</taxon>
        <taxon>Arundinoideae</taxon>
        <taxon>Arundineae</taxon>
        <taxon>Arundo</taxon>
    </lineage>
</organism>
<accession>A0A0A9HKH9</accession>
<dbReference type="AlphaFoldDB" id="A0A0A9HKH9"/>
<name>A0A0A9HKH9_ARUDO</name>
<sequence length="29" mass="3418">MKSLVNPNNGFHIDKYACRYKEDTIIDTM</sequence>
<proteinExistence type="predicted"/>
<dbReference type="EMBL" id="GBRH01160649">
    <property type="protein sequence ID" value="JAE37247.1"/>
    <property type="molecule type" value="Transcribed_RNA"/>
</dbReference>
<reference evidence="1" key="2">
    <citation type="journal article" date="2015" name="Data Brief">
        <title>Shoot transcriptome of the giant reed, Arundo donax.</title>
        <authorList>
            <person name="Barrero R.A."/>
            <person name="Guerrero F.D."/>
            <person name="Moolhuijzen P."/>
            <person name="Goolsby J.A."/>
            <person name="Tidwell J."/>
            <person name="Bellgard S.E."/>
            <person name="Bellgard M.I."/>
        </authorList>
    </citation>
    <scope>NUCLEOTIDE SEQUENCE</scope>
    <source>
        <tissue evidence="1">Shoot tissue taken approximately 20 cm above the soil surface</tissue>
    </source>
</reference>